<dbReference type="AlphaFoldDB" id="A0ABD5V7H8"/>
<dbReference type="GO" id="GO:0005524">
    <property type="term" value="F:ATP binding"/>
    <property type="evidence" value="ECO:0007669"/>
    <property type="project" value="UniProtKB-KW"/>
</dbReference>
<comment type="caution">
    <text evidence="6">The sequence shown here is derived from an EMBL/GenBank/DDBJ whole genome shotgun (WGS) entry which is preliminary data.</text>
</comment>
<dbReference type="Proteomes" id="UP001596312">
    <property type="component" value="Unassembled WGS sequence"/>
</dbReference>
<keyword evidence="2" id="KW-1003">Cell membrane</keyword>
<dbReference type="InterPro" id="IPR003593">
    <property type="entry name" value="AAA+_ATPase"/>
</dbReference>
<keyword evidence="3" id="KW-0547">Nucleotide-binding</keyword>
<gene>
    <name evidence="6" type="ORF">ACFQGH_17685</name>
</gene>
<keyword evidence="7" id="KW-1185">Reference proteome</keyword>
<dbReference type="CDD" id="cd03260">
    <property type="entry name" value="ABC_PstB_phosphate_transporter"/>
    <property type="match status" value="1"/>
</dbReference>
<keyword evidence="1" id="KW-0813">Transport</keyword>
<evidence type="ECO:0000259" key="5">
    <source>
        <dbReference type="PROSITE" id="PS50893"/>
    </source>
</evidence>
<dbReference type="SUPFAM" id="SSF52540">
    <property type="entry name" value="P-loop containing nucleoside triphosphate hydrolases"/>
    <property type="match status" value="1"/>
</dbReference>
<dbReference type="InterPro" id="IPR027417">
    <property type="entry name" value="P-loop_NTPase"/>
</dbReference>
<organism evidence="6 7">
    <name type="scientific">Halalkalicoccus tibetensis</name>
    <dbReference type="NCBI Taxonomy" id="175632"/>
    <lineage>
        <taxon>Archaea</taxon>
        <taxon>Methanobacteriati</taxon>
        <taxon>Methanobacteriota</taxon>
        <taxon>Stenosarchaea group</taxon>
        <taxon>Halobacteria</taxon>
        <taxon>Halobacteriales</taxon>
        <taxon>Halococcaceae</taxon>
        <taxon>Halalkalicoccus</taxon>
    </lineage>
</organism>
<keyword evidence="2" id="KW-0472">Membrane</keyword>
<evidence type="ECO:0000313" key="6">
    <source>
        <dbReference type="EMBL" id="MFC6907024.1"/>
    </source>
</evidence>
<dbReference type="PROSITE" id="PS00211">
    <property type="entry name" value="ABC_TRANSPORTER_1"/>
    <property type="match status" value="1"/>
</dbReference>
<protein>
    <submittedName>
        <fullName evidence="6">Phosphate ABC transporter ATP-binding protein</fullName>
    </submittedName>
</protein>
<proteinExistence type="predicted"/>
<dbReference type="InterPro" id="IPR003439">
    <property type="entry name" value="ABC_transporter-like_ATP-bd"/>
</dbReference>
<dbReference type="EMBL" id="JBHSXQ010000006">
    <property type="protein sequence ID" value="MFC6907024.1"/>
    <property type="molecule type" value="Genomic_DNA"/>
</dbReference>
<dbReference type="InterPro" id="IPR017871">
    <property type="entry name" value="ABC_transporter-like_CS"/>
</dbReference>
<dbReference type="RefSeq" id="WP_340605602.1">
    <property type="nucleotide sequence ID" value="NZ_JBBMXV010000006.1"/>
</dbReference>
<reference evidence="6 7" key="1">
    <citation type="journal article" date="2019" name="Int. J. Syst. Evol. Microbiol.">
        <title>The Global Catalogue of Microorganisms (GCM) 10K type strain sequencing project: providing services to taxonomists for standard genome sequencing and annotation.</title>
        <authorList>
            <consortium name="The Broad Institute Genomics Platform"/>
            <consortium name="The Broad Institute Genome Sequencing Center for Infectious Disease"/>
            <person name="Wu L."/>
            <person name="Ma J."/>
        </authorList>
    </citation>
    <scope>NUCLEOTIDE SEQUENCE [LARGE SCALE GENOMIC DNA]</scope>
    <source>
        <strain evidence="6 7">CGMCC 1.3240</strain>
    </source>
</reference>
<evidence type="ECO:0000256" key="2">
    <source>
        <dbReference type="ARBA" id="ARBA00022475"/>
    </source>
</evidence>
<feature type="domain" description="ABC transporter" evidence="5">
    <location>
        <begin position="4"/>
        <end position="222"/>
    </location>
</feature>
<name>A0ABD5V7H8_9EURY</name>
<dbReference type="PANTHER" id="PTHR43423">
    <property type="entry name" value="ABC TRANSPORTER I FAMILY MEMBER 17"/>
    <property type="match status" value="1"/>
</dbReference>
<dbReference type="Gene3D" id="3.40.50.300">
    <property type="entry name" value="P-loop containing nucleotide triphosphate hydrolases"/>
    <property type="match status" value="1"/>
</dbReference>
<evidence type="ECO:0000256" key="1">
    <source>
        <dbReference type="ARBA" id="ARBA00022448"/>
    </source>
</evidence>
<dbReference type="PROSITE" id="PS50893">
    <property type="entry name" value="ABC_TRANSPORTER_2"/>
    <property type="match status" value="1"/>
</dbReference>
<evidence type="ECO:0000313" key="7">
    <source>
        <dbReference type="Proteomes" id="UP001596312"/>
    </source>
</evidence>
<evidence type="ECO:0000256" key="4">
    <source>
        <dbReference type="ARBA" id="ARBA00022840"/>
    </source>
</evidence>
<dbReference type="SMART" id="SM00382">
    <property type="entry name" value="AAA"/>
    <property type="match status" value="1"/>
</dbReference>
<accession>A0ABD5V7H8</accession>
<dbReference type="Pfam" id="PF00005">
    <property type="entry name" value="ABC_tran"/>
    <property type="match status" value="1"/>
</dbReference>
<dbReference type="PANTHER" id="PTHR43423:SF1">
    <property type="entry name" value="ABC TRANSPORTER I FAMILY MEMBER 17"/>
    <property type="match status" value="1"/>
</dbReference>
<evidence type="ECO:0000256" key="3">
    <source>
        <dbReference type="ARBA" id="ARBA00022741"/>
    </source>
</evidence>
<keyword evidence="4 6" id="KW-0067">ATP-binding</keyword>
<sequence length="222" mass="24584">MSKLETDSLTKAIGGELIVDSISLRVKESTVLAIIGPSGAGKSSFLRLLNRLDEPTDGSVYLDGTDYREIDPQELRRHVGFISQESALLPGSVRENVAMSDRIRDKPINEQRVTRLLDRMHLPGYENRAVSDLSGGERQRVSIARTLYVEPEVLLLDEPTAHLDTATEMEIEELLAELIHNNDLTCVIVTHDTAQARRLGDRVVRFEAGKITANGTPEEIIG</sequence>
<dbReference type="InterPro" id="IPR005670">
    <property type="entry name" value="PstB-like"/>
</dbReference>